<comment type="similarity">
    <text evidence="2">Belongs to the APC3/CDC27 family.</text>
</comment>
<dbReference type="GO" id="GO:0031145">
    <property type="term" value="P:anaphase-promoting complex-dependent catabolic process"/>
    <property type="evidence" value="ECO:0007669"/>
    <property type="project" value="TreeGrafter"/>
</dbReference>
<dbReference type="OrthoDB" id="10248520at2759"/>
<keyword evidence="1 3" id="KW-0802">TPR repeat</keyword>
<evidence type="ECO:0000256" key="4">
    <source>
        <dbReference type="SAM" id="MobiDB-lite"/>
    </source>
</evidence>
<dbReference type="PROSITE" id="PS50005">
    <property type="entry name" value="TPR"/>
    <property type="match status" value="4"/>
</dbReference>
<evidence type="ECO:0000256" key="3">
    <source>
        <dbReference type="PROSITE-ProRule" id="PRU00339"/>
    </source>
</evidence>
<dbReference type="Pfam" id="PF13181">
    <property type="entry name" value="TPR_8"/>
    <property type="match status" value="3"/>
</dbReference>
<dbReference type="GO" id="GO:0005737">
    <property type="term" value="C:cytoplasm"/>
    <property type="evidence" value="ECO:0007669"/>
    <property type="project" value="TreeGrafter"/>
</dbReference>
<protein>
    <submittedName>
        <fullName evidence="5">TPR-like protein</fullName>
    </submittedName>
</protein>
<dbReference type="InterPro" id="IPR011990">
    <property type="entry name" value="TPR-like_helical_dom_sf"/>
</dbReference>
<dbReference type="SMART" id="SM00028">
    <property type="entry name" value="TPR"/>
    <property type="match status" value="6"/>
</dbReference>
<dbReference type="GO" id="GO:0016567">
    <property type="term" value="P:protein ubiquitination"/>
    <property type="evidence" value="ECO:0007669"/>
    <property type="project" value="TreeGrafter"/>
</dbReference>
<gene>
    <name evidence="5" type="ORF">CONCODRAFT_78775</name>
</gene>
<feature type="region of interest" description="Disordered" evidence="4">
    <location>
        <begin position="22"/>
        <end position="121"/>
    </location>
</feature>
<dbReference type="AlphaFoldDB" id="A0A137P6L3"/>
<feature type="compositionally biased region" description="Polar residues" evidence="4">
    <location>
        <begin position="22"/>
        <end position="31"/>
    </location>
</feature>
<organism evidence="5 6">
    <name type="scientific">Conidiobolus coronatus (strain ATCC 28846 / CBS 209.66 / NRRL 28638)</name>
    <name type="common">Delacroixia coronata</name>
    <dbReference type="NCBI Taxonomy" id="796925"/>
    <lineage>
        <taxon>Eukaryota</taxon>
        <taxon>Fungi</taxon>
        <taxon>Fungi incertae sedis</taxon>
        <taxon>Zoopagomycota</taxon>
        <taxon>Entomophthoromycotina</taxon>
        <taxon>Entomophthoromycetes</taxon>
        <taxon>Entomophthorales</taxon>
        <taxon>Ancylistaceae</taxon>
        <taxon>Conidiobolus</taxon>
    </lineage>
</organism>
<dbReference type="SUPFAM" id="SSF48452">
    <property type="entry name" value="TPR-like"/>
    <property type="match status" value="2"/>
</dbReference>
<dbReference type="GO" id="GO:0005680">
    <property type="term" value="C:anaphase-promoting complex"/>
    <property type="evidence" value="ECO:0007669"/>
    <property type="project" value="UniProtKB-ARBA"/>
</dbReference>
<evidence type="ECO:0000313" key="6">
    <source>
        <dbReference type="Proteomes" id="UP000070444"/>
    </source>
</evidence>
<reference evidence="5 6" key="1">
    <citation type="journal article" date="2015" name="Genome Biol. Evol.">
        <title>Phylogenomic analyses indicate that early fungi evolved digesting cell walls of algal ancestors of land plants.</title>
        <authorList>
            <person name="Chang Y."/>
            <person name="Wang S."/>
            <person name="Sekimoto S."/>
            <person name="Aerts A.L."/>
            <person name="Choi C."/>
            <person name="Clum A."/>
            <person name="LaButti K.M."/>
            <person name="Lindquist E.A."/>
            <person name="Yee Ngan C."/>
            <person name="Ohm R.A."/>
            <person name="Salamov A.A."/>
            <person name="Grigoriev I.V."/>
            <person name="Spatafora J.W."/>
            <person name="Berbee M.L."/>
        </authorList>
    </citation>
    <scope>NUCLEOTIDE SEQUENCE [LARGE SCALE GENOMIC DNA]</scope>
    <source>
        <strain evidence="5 6">NRRL 28638</strain>
    </source>
</reference>
<dbReference type="PANTHER" id="PTHR12558:SF13">
    <property type="entry name" value="CELL DIVISION CYCLE PROTEIN 27 HOMOLOG"/>
    <property type="match status" value="1"/>
</dbReference>
<evidence type="ECO:0000313" key="5">
    <source>
        <dbReference type="EMBL" id="KXN70599.1"/>
    </source>
</evidence>
<dbReference type="EMBL" id="KQ964498">
    <property type="protein sequence ID" value="KXN70599.1"/>
    <property type="molecule type" value="Genomic_DNA"/>
</dbReference>
<feature type="repeat" description="TPR" evidence="3">
    <location>
        <begin position="412"/>
        <end position="445"/>
    </location>
</feature>
<sequence>MKITNKRLAALSAKTPLNRISSLNSIRTKSNAAPMKSKLETRAASKPQTANERSSNSHFTRSHATTNSTNGQQTPSTSKSQYTQKHDSASIPENDQDDNKNETSQNSALSKNNIAHDESPLHETEILSPDSKSMEFIHNLFIKLATGYAELQNYSSQDAIKTFSSLQCPKFTNPWIQTQISKAYMDLGQNIQAEEILSQSIRKYPLFLDSMDIYSSILWQLGKNDELYELANNLADRHKKLPQTWCAMGNYFNSQQDHTRALKCFKRATLLDNRYALAYNLAGHEYIDIKETQLALQCFQTAVNINPRFYQAWFNIARIYLFSGKNELALAHLAKAISINPKHPILLQYVAECRARLQHFEEALHALQLATPMDPSNVMIRYKKARLLAKLGNLQAAKHELDIIAHNCTEGSDVYFTLAKICTIHGDHSQANLYFQEAIRQNPEIAPKVNRIQECINKDEPINWEDDDDDI</sequence>
<dbReference type="Proteomes" id="UP000070444">
    <property type="component" value="Unassembled WGS sequence"/>
</dbReference>
<dbReference type="GO" id="GO:0051301">
    <property type="term" value="P:cell division"/>
    <property type="evidence" value="ECO:0007669"/>
    <property type="project" value="TreeGrafter"/>
</dbReference>
<dbReference type="OMA" id="WVMAMVG"/>
<evidence type="ECO:0000256" key="2">
    <source>
        <dbReference type="ARBA" id="ARBA00038210"/>
    </source>
</evidence>
<dbReference type="STRING" id="796925.A0A137P6L3"/>
<name>A0A137P6L3_CONC2</name>
<dbReference type="GO" id="GO:0007091">
    <property type="term" value="P:metaphase/anaphase transition of mitotic cell cycle"/>
    <property type="evidence" value="ECO:0007669"/>
    <property type="project" value="TreeGrafter"/>
</dbReference>
<accession>A0A137P6L3</accession>
<dbReference type="PANTHER" id="PTHR12558">
    <property type="entry name" value="CELL DIVISION CYCLE 16,23,27"/>
    <property type="match status" value="1"/>
</dbReference>
<evidence type="ECO:0000256" key="1">
    <source>
        <dbReference type="ARBA" id="ARBA00022803"/>
    </source>
</evidence>
<feature type="compositionally biased region" description="Polar residues" evidence="4">
    <location>
        <begin position="46"/>
        <end position="83"/>
    </location>
</feature>
<feature type="compositionally biased region" description="Polar residues" evidence="4">
    <location>
        <begin position="102"/>
        <end position="113"/>
    </location>
</feature>
<dbReference type="InterPro" id="IPR019734">
    <property type="entry name" value="TPR_rpt"/>
</dbReference>
<proteinExistence type="inferred from homology"/>
<keyword evidence="6" id="KW-1185">Reference proteome</keyword>
<feature type="repeat" description="TPR" evidence="3">
    <location>
        <begin position="242"/>
        <end position="275"/>
    </location>
</feature>
<dbReference type="Pfam" id="PF13432">
    <property type="entry name" value="TPR_16"/>
    <property type="match status" value="1"/>
</dbReference>
<feature type="repeat" description="TPR" evidence="3">
    <location>
        <begin position="310"/>
        <end position="343"/>
    </location>
</feature>
<feature type="repeat" description="TPR" evidence="3">
    <location>
        <begin position="276"/>
        <end position="309"/>
    </location>
</feature>
<dbReference type="Gene3D" id="1.25.40.10">
    <property type="entry name" value="Tetratricopeptide repeat domain"/>
    <property type="match status" value="3"/>
</dbReference>